<dbReference type="Proteomes" id="UP000001887">
    <property type="component" value="Chromosome"/>
</dbReference>
<keyword evidence="2" id="KW-0472">Membrane</keyword>
<keyword evidence="4" id="KW-1185">Reference proteome</keyword>
<evidence type="ECO:0000256" key="2">
    <source>
        <dbReference type="SAM" id="Phobius"/>
    </source>
</evidence>
<evidence type="ECO:0000256" key="1">
    <source>
        <dbReference type="SAM" id="MobiDB-lite"/>
    </source>
</evidence>
<dbReference type="EMBL" id="CP001848">
    <property type="protein sequence ID" value="ADB16285.1"/>
    <property type="molecule type" value="Genomic_DNA"/>
</dbReference>
<reference evidence="3 4" key="1">
    <citation type="journal article" date="2009" name="Stand. Genomic Sci.">
        <title>Complete genome sequence of Pirellula staleyi type strain (ATCC 27377).</title>
        <authorList>
            <person name="Clum A."/>
            <person name="Tindall B.J."/>
            <person name="Sikorski J."/>
            <person name="Ivanova N."/>
            <person name="Mavrommatis K."/>
            <person name="Lucas S."/>
            <person name="Glavina del Rio T."/>
            <person name="Nolan M."/>
            <person name="Chen F."/>
            <person name="Tice H."/>
            <person name="Pitluck S."/>
            <person name="Cheng J.F."/>
            <person name="Chertkov O."/>
            <person name="Brettin T."/>
            <person name="Han C."/>
            <person name="Detter J.C."/>
            <person name="Kuske C."/>
            <person name="Bruce D."/>
            <person name="Goodwin L."/>
            <person name="Ovchinikova G."/>
            <person name="Pati A."/>
            <person name="Mikhailova N."/>
            <person name="Chen A."/>
            <person name="Palaniappan K."/>
            <person name="Land M."/>
            <person name="Hauser L."/>
            <person name="Chang Y.J."/>
            <person name="Jeffries C.D."/>
            <person name="Chain P."/>
            <person name="Rohde M."/>
            <person name="Goker M."/>
            <person name="Bristow J."/>
            <person name="Eisen J.A."/>
            <person name="Markowitz V."/>
            <person name="Hugenholtz P."/>
            <person name="Kyrpides N.C."/>
            <person name="Klenk H.P."/>
            <person name="Lapidus A."/>
        </authorList>
    </citation>
    <scope>NUCLEOTIDE SEQUENCE [LARGE SCALE GENOMIC DNA]</scope>
    <source>
        <strain evidence="4">ATCC 27377 / DSM 6068 / ICPB 4128</strain>
    </source>
</reference>
<evidence type="ECO:0000313" key="4">
    <source>
        <dbReference type="Proteomes" id="UP000001887"/>
    </source>
</evidence>
<organism evidence="3 4">
    <name type="scientific">Pirellula staleyi (strain ATCC 27377 / DSM 6068 / ICPB 4128)</name>
    <name type="common">Pirella staleyi</name>
    <dbReference type="NCBI Taxonomy" id="530564"/>
    <lineage>
        <taxon>Bacteria</taxon>
        <taxon>Pseudomonadati</taxon>
        <taxon>Planctomycetota</taxon>
        <taxon>Planctomycetia</taxon>
        <taxon>Pirellulales</taxon>
        <taxon>Pirellulaceae</taxon>
        <taxon>Pirellula</taxon>
    </lineage>
</organism>
<keyword evidence="2" id="KW-0812">Transmembrane</keyword>
<dbReference type="HOGENOM" id="CLU_1218860_0_0_0"/>
<dbReference type="KEGG" id="psl:Psta_1610"/>
<gene>
    <name evidence="3" type="ordered locus">Psta_1610</name>
</gene>
<feature type="compositionally biased region" description="Polar residues" evidence="1">
    <location>
        <begin position="173"/>
        <end position="183"/>
    </location>
</feature>
<proteinExistence type="predicted"/>
<protein>
    <submittedName>
        <fullName evidence="3">Type IV pilus assembly PilZ</fullName>
    </submittedName>
</protein>
<feature type="region of interest" description="Disordered" evidence="1">
    <location>
        <begin position="171"/>
        <end position="227"/>
    </location>
</feature>
<feature type="transmembrane region" description="Helical" evidence="2">
    <location>
        <begin position="123"/>
        <end position="147"/>
    </location>
</feature>
<dbReference type="SUPFAM" id="SSF141371">
    <property type="entry name" value="PilZ domain-like"/>
    <property type="match status" value="1"/>
</dbReference>
<keyword evidence="2" id="KW-1133">Transmembrane helix</keyword>
<sequence>MSQQKRRWFRMQVPAGQEFAELRVGQRKLSVRLIDESVGGFAVICDHPLDVQRGTQMILRTPAGWHRVQVVRIEEFSDAMLLGMARLADLDHPDDVAETQLAGWRYLCFSSLRQKLLPDGSMSLSGSAFVAIAMVGILVGGFFLAGYKPPKNLRQGFSSIAAWASWKPAGPASPSNSSRSWNLQEMGRPKIDAPSTETDTAGAAIDPGSAPVIASPPALPSARRAGR</sequence>
<name>D2QY71_PIRSD</name>
<dbReference type="AlphaFoldDB" id="D2QY71"/>
<evidence type="ECO:0000313" key="3">
    <source>
        <dbReference type="EMBL" id="ADB16285.1"/>
    </source>
</evidence>
<accession>D2QY71</accession>